<organism evidence="2">
    <name type="scientific">uncultured Chloroflexota bacterium</name>
    <dbReference type="NCBI Taxonomy" id="166587"/>
    <lineage>
        <taxon>Bacteria</taxon>
        <taxon>Bacillati</taxon>
        <taxon>Chloroflexota</taxon>
        <taxon>environmental samples</taxon>
    </lineage>
</organism>
<dbReference type="InterPro" id="IPR050789">
    <property type="entry name" value="Diverse_Enzym_Activities"/>
</dbReference>
<dbReference type="PANTHER" id="PTHR43283:SF7">
    <property type="entry name" value="BETA-LACTAMASE-RELATED DOMAIN-CONTAINING PROTEIN"/>
    <property type="match status" value="1"/>
</dbReference>
<name>A0A6J4HAX5_9CHLR</name>
<dbReference type="AlphaFoldDB" id="A0A6J4HAX5"/>
<protein>
    <recommendedName>
        <fullName evidence="1">Beta-lactamase-related domain-containing protein</fullName>
    </recommendedName>
</protein>
<proteinExistence type="predicted"/>
<dbReference type="InterPro" id="IPR012338">
    <property type="entry name" value="Beta-lactam/transpept-like"/>
</dbReference>
<evidence type="ECO:0000259" key="1">
    <source>
        <dbReference type="Pfam" id="PF00144"/>
    </source>
</evidence>
<sequence>MTTVASNPAGVAAGVQPRYVLDGLCPEETWERRTPEQAGMRRDALETLAEHVRGWGVVVRGGTQVHTWGDHTYSADLASARKPVVSTLLLLAVQEGLIESVDEPLVKWEPGLREINGGKDAGITWRHLASQTSGYGWSEAPGAAWSYNDYALALYYDTLVNRVFKRDGTWELQQRLARPLGFEDPAHFNALVGEPPRTPEPRRGRIAMSPRDTARFGLLYLRGGAWRGKQLVRRDLVDLALTSLVPADLPATAGVDAEMLPGQISHGGGKRTNARGPGQYSFNWWLNLPDRNGDLLFDAAPRDSYVAIGLGMARGLWVIPSLDLVVAWQGANWSSDDKVNPGQMASVHNTAARLMVEATN</sequence>
<dbReference type="PANTHER" id="PTHR43283">
    <property type="entry name" value="BETA-LACTAMASE-RELATED"/>
    <property type="match status" value="1"/>
</dbReference>
<dbReference type="SUPFAM" id="SSF56601">
    <property type="entry name" value="beta-lactamase/transpeptidase-like"/>
    <property type="match status" value="1"/>
</dbReference>
<dbReference type="Pfam" id="PF00144">
    <property type="entry name" value="Beta-lactamase"/>
    <property type="match status" value="1"/>
</dbReference>
<dbReference type="InterPro" id="IPR001466">
    <property type="entry name" value="Beta-lactam-related"/>
</dbReference>
<dbReference type="EMBL" id="CADCTC010000026">
    <property type="protein sequence ID" value="CAA9219578.1"/>
    <property type="molecule type" value="Genomic_DNA"/>
</dbReference>
<feature type="domain" description="Beta-lactamase-related" evidence="1">
    <location>
        <begin position="58"/>
        <end position="327"/>
    </location>
</feature>
<gene>
    <name evidence="2" type="ORF">AVDCRST_MAG77-402</name>
</gene>
<reference evidence="2" key="1">
    <citation type="submission" date="2020-02" db="EMBL/GenBank/DDBJ databases">
        <authorList>
            <person name="Meier V. D."/>
        </authorList>
    </citation>
    <scope>NUCLEOTIDE SEQUENCE</scope>
    <source>
        <strain evidence="2">AVDCRST_MAG77</strain>
    </source>
</reference>
<accession>A0A6J4HAX5</accession>
<evidence type="ECO:0000313" key="2">
    <source>
        <dbReference type="EMBL" id="CAA9219578.1"/>
    </source>
</evidence>
<dbReference type="Gene3D" id="3.40.710.10">
    <property type="entry name" value="DD-peptidase/beta-lactamase superfamily"/>
    <property type="match status" value="1"/>
</dbReference>